<feature type="transmembrane region" description="Helical" evidence="1">
    <location>
        <begin position="122"/>
        <end position="140"/>
    </location>
</feature>
<dbReference type="Proteomes" id="UP000001074">
    <property type="component" value="Unassembled WGS sequence"/>
</dbReference>
<feature type="transmembrane region" description="Helical" evidence="1">
    <location>
        <begin position="88"/>
        <end position="110"/>
    </location>
</feature>
<dbReference type="GeneTree" id="ENSGT00730000111479"/>
<reference evidence="2" key="3">
    <citation type="submission" date="2025-09" db="UniProtKB">
        <authorList>
            <consortium name="Ensembl"/>
        </authorList>
    </citation>
    <scope>IDENTIFICATION</scope>
</reference>
<dbReference type="PANTHER" id="PTHR34928:SF3">
    <property type="entry name" value="TRANSMEMBRANE PROTEIN 217B-RELATED"/>
    <property type="match status" value="1"/>
</dbReference>
<sequence length="169" mass="19649">MNDKTFSILVGIFSILSTIQFLIFDLNERTFIGYEERFNVYTNGSAIATWVLTNKKNICTSLSTITVLVSAFLIYCIHLNIYQGLLCYALWVIAYEITNFSMVLLLNGIIIEQFKELGYVHLVFQISRMLLHFFCLPFILKHTYILYRDPKSFSKISRRRLSSITTLDS</sequence>
<proteinExistence type="predicted"/>
<dbReference type="eggNOG" id="ENOG502TK28">
    <property type="taxonomic scope" value="Eukaryota"/>
</dbReference>
<dbReference type="Pfam" id="PF15049">
    <property type="entry name" value="DUF4534"/>
    <property type="match status" value="1"/>
</dbReference>
<dbReference type="InterPro" id="IPR027862">
    <property type="entry name" value="DUF4534"/>
</dbReference>
<feature type="transmembrane region" description="Helical" evidence="1">
    <location>
        <begin position="6"/>
        <end position="24"/>
    </location>
</feature>
<keyword evidence="1" id="KW-0812">Transmembrane</keyword>
<reference evidence="2" key="2">
    <citation type="submission" date="2025-08" db="UniProtKB">
        <authorList>
            <consortium name="Ensembl"/>
        </authorList>
    </citation>
    <scope>IDENTIFICATION</scope>
</reference>
<dbReference type="Ensembl" id="ENSMLUT00000028370.1">
    <property type="protein sequence ID" value="ENSMLUP00000019988.1"/>
    <property type="gene ID" value="ENSMLUG00000024875.1"/>
</dbReference>
<keyword evidence="3" id="KW-1185">Reference proteome</keyword>
<feature type="transmembrane region" description="Helical" evidence="1">
    <location>
        <begin position="62"/>
        <end position="82"/>
    </location>
</feature>
<evidence type="ECO:0000313" key="2">
    <source>
        <dbReference type="Ensembl" id="ENSMLUP00000019988.1"/>
    </source>
</evidence>
<dbReference type="HOGENOM" id="CLU_1690687_0_0_1"/>
<gene>
    <name evidence="2" type="primary">LOC106695994</name>
</gene>
<dbReference type="EMBL" id="AAPE02067366">
    <property type="status" value="NOT_ANNOTATED_CDS"/>
    <property type="molecule type" value="Genomic_DNA"/>
</dbReference>
<accession>G1Q8F5</accession>
<dbReference type="OMA" id="YVGLLCY"/>
<keyword evidence="1" id="KW-0472">Membrane</keyword>
<organism evidence="2 3">
    <name type="scientific">Myotis lucifugus</name>
    <name type="common">Little brown bat</name>
    <dbReference type="NCBI Taxonomy" id="59463"/>
    <lineage>
        <taxon>Eukaryota</taxon>
        <taxon>Metazoa</taxon>
        <taxon>Chordata</taxon>
        <taxon>Craniata</taxon>
        <taxon>Vertebrata</taxon>
        <taxon>Euteleostomi</taxon>
        <taxon>Mammalia</taxon>
        <taxon>Eutheria</taxon>
        <taxon>Laurasiatheria</taxon>
        <taxon>Chiroptera</taxon>
        <taxon>Yangochiroptera</taxon>
        <taxon>Vespertilionidae</taxon>
        <taxon>Myotis</taxon>
    </lineage>
</organism>
<dbReference type="InParanoid" id="G1Q8F5"/>
<reference evidence="2 3" key="1">
    <citation type="journal article" date="2011" name="Nature">
        <title>A high-resolution map of human evolutionary constraint using 29 mammals.</title>
        <authorList>
            <person name="Lindblad-Toh K."/>
            <person name="Garber M."/>
            <person name="Zuk O."/>
            <person name="Lin M.F."/>
            <person name="Parker B.J."/>
            <person name="Washietl S."/>
            <person name="Kheradpour P."/>
            <person name="Ernst J."/>
            <person name="Jordan G."/>
            <person name="Mauceli E."/>
            <person name="Ward L.D."/>
            <person name="Lowe C.B."/>
            <person name="Holloway A.K."/>
            <person name="Clamp M."/>
            <person name="Gnerre S."/>
            <person name="Alfoldi J."/>
            <person name="Beal K."/>
            <person name="Chang J."/>
            <person name="Clawson H."/>
            <person name="Cuff J."/>
            <person name="Di Palma F."/>
            <person name="Fitzgerald S."/>
            <person name="Flicek P."/>
            <person name="Guttman M."/>
            <person name="Hubisz M.J."/>
            <person name="Jaffe D.B."/>
            <person name="Jungreis I."/>
            <person name="Kent W.J."/>
            <person name="Kostka D."/>
            <person name="Lara M."/>
            <person name="Martins A.L."/>
            <person name="Massingham T."/>
            <person name="Moltke I."/>
            <person name="Raney B.J."/>
            <person name="Rasmussen M.D."/>
            <person name="Robinson J."/>
            <person name="Stark A."/>
            <person name="Vilella A.J."/>
            <person name="Wen J."/>
            <person name="Xie X."/>
            <person name="Zody M.C."/>
            <person name="Baldwin J."/>
            <person name="Bloom T."/>
            <person name="Chin C.W."/>
            <person name="Heiman D."/>
            <person name="Nicol R."/>
            <person name="Nusbaum C."/>
            <person name="Young S."/>
            <person name="Wilkinson J."/>
            <person name="Worley K.C."/>
            <person name="Kovar C.L."/>
            <person name="Muzny D.M."/>
            <person name="Gibbs R.A."/>
            <person name="Cree A."/>
            <person name="Dihn H.H."/>
            <person name="Fowler G."/>
            <person name="Jhangiani S."/>
            <person name="Joshi V."/>
            <person name="Lee S."/>
            <person name="Lewis L.R."/>
            <person name="Nazareth L.V."/>
            <person name="Okwuonu G."/>
            <person name="Santibanez J."/>
            <person name="Warren W.C."/>
            <person name="Mardis E.R."/>
            <person name="Weinstock G.M."/>
            <person name="Wilson R.K."/>
            <person name="Delehaunty K."/>
            <person name="Dooling D."/>
            <person name="Fronik C."/>
            <person name="Fulton L."/>
            <person name="Fulton B."/>
            <person name="Graves T."/>
            <person name="Minx P."/>
            <person name="Sodergren E."/>
            <person name="Birney E."/>
            <person name="Margulies E.H."/>
            <person name="Herrero J."/>
            <person name="Green E.D."/>
            <person name="Haussler D."/>
            <person name="Siepel A."/>
            <person name="Goldman N."/>
            <person name="Pollard K.S."/>
            <person name="Pedersen J.S."/>
            <person name="Lander E.S."/>
            <person name="Kellis M."/>
        </authorList>
    </citation>
    <scope>NUCLEOTIDE SEQUENCE [LARGE SCALE GENOMIC DNA]</scope>
</reference>
<evidence type="ECO:0000313" key="3">
    <source>
        <dbReference type="Proteomes" id="UP000001074"/>
    </source>
</evidence>
<evidence type="ECO:0000256" key="1">
    <source>
        <dbReference type="SAM" id="Phobius"/>
    </source>
</evidence>
<protein>
    <submittedName>
        <fullName evidence="2">Transmembrane protein 217-like</fullName>
    </submittedName>
</protein>
<dbReference type="AlphaFoldDB" id="G1Q8F5"/>
<keyword evidence="1" id="KW-1133">Transmembrane helix</keyword>
<dbReference type="PANTHER" id="PTHR34928">
    <property type="entry name" value="TRANSMEMBRANE PROTEIN 217"/>
    <property type="match status" value="1"/>
</dbReference>
<name>G1Q8F5_MYOLU</name>